<sequence length="84" mass="9451">MECQERSLWSMRSKEMSLRSTMSMANSAKKVIPITADLLCILKFCSPGVLLYAGTLDLSLLRAMDVYLQILTDSLISLSLMKQF</sequence>
<dbReference type="EMBL" id="AKHW03000533">
    <property type="protein sequence ID" value="KYO46235.1"/>
    <property type="molecule type" value="Genomic_DNA"/>
</dbReference>
<name>A0A151PBU7_ALLMI</name>
<proteinExistence type="predicted"/>
<organism evidence="1 2">
    <name type="scientific">Alligator mississippiensis</name>
    <name type="common">American alligator</name>
    <dbReference type="NCBI Taxonomy" id="8496"/>
    <lineage>
        <taxon>Eukaryota</taxon>
        <taxon>Metazoa</taxon>
        <taxon>Chordata</taxon>
        <taxon>Craniata</taxon>
        <taxon>Vertebrata</taxon>
        <taxon>Euteleostomi</taxon>
        <taxon>Archelosauria</taxon>
        <taxon>Archosauria</taxon>
        <taxon>Crocodylia</taxon>
        <taxon>Alligatoridae</taxon>
        <taxon>Alligatorinae</taxon>
        <taxon>Alligator</taxon>
    </lineage>
</organism>
<evidence type="ECO:0000313" key="1">
    <source>
        <dbReference type="EMBL" id="KYO46235.1"/>
    </source>
</evidence>
<dbReference type="AlphaFoldDB" id="A0A151PBU7"/>
<dbReference type="Proteomes" id="UP000050525">
    <property type="component" value="Unassembled WGS sequence"/>
</dbReference>
<gene>
    <name evidence="1" type="ORF">Y1Q_0021772</name>
</gene>
<keyword evidence="2" id="KW-1185">Reference proteome</keyword>
<evidence type="ECO:0000313" key="2">
    <source>
        <dbReference type="Proteomes" id="UP000050525"/>
    </source>
</evidence>
<accession>A0A151PBU7</accession>
<comment type="caution">
    <text evidence="1">The sequence shown here is derived from an EMBL/GenBank/DDBJ whole genome shotgun (WGS) entry which is preliminary data.</text>
</comment>
<reference evidence="1 2" key="1">
    <citation type="journal article" date="2012" name="Genome Biol.">
        <title>Sequencing three crocodilian genomes to illuminate the evolution of archosaurs and amniotes.</title>
        <authorList>
            <person name="St John J.A."/>
            <person name="Braun E.L."/>
            <person name="Isberg S.R."/>
            <person name="Miles L.G."/>
            <person name="Chong A.Y."/>
            <person name="Gongora J."/>
            <person name="Dalzell P."/>
            <person name="Moran C."/>
            <person name="Bed'hom B."/>
            <person name="Abzhanov A."/>
            <person name="Burgess S.C."/>
            <person name="Cooksey A.M."/>
            <person name="Castoe T.A."/>
            <person name="Crawford N.G."/>
            <person name="Densmore L.D."/>
            <person name="Drew J.C."/>
            <person name="Edwards S.V."/>
            <person name="Faircloth B.C."/>
            <person name="Fujita M.K."/>
            <person name="Greenwold M.J."/>
            <person name="Hoffmann F.G."/>
            <person name="Howard J.M."/>
            <person name="Iguchi T."/>
            <person name="Janes D.E."/>
            <person name="Khan S.Y."/>
            <person name="Kohno S."/>
            <person name="de Koning A.J."/>
            <person name="Lance S.L."/>
            <person name="McCarthy F.M."/>
            <person name="McCormack J.E."/>
            <person name="Merchant M.E."/>
            <person name="Peterson D.G."/>
            <person name="Pollock D.D."/>
            <person name="Pourmand N."/>
            <person name="Raney B.J."/>
            <person name="Roessler K.A."/>
            <person name="Sanford J.R."/>
            <person name="Sawyer R.H."/>
            <person name="Schmidt C.J."/>
            <person name="Triplett E.W."/>
            <person name="Tuberville T.D."/>
            <person name="Venegas-Anaya M."/>
            <person name="Howard J.T."/>
            <person name="Jarvis E.D."/>
            <person name="Guillette L.J.Jr."/>
            <person name="Glenn T.C."/>
            <person name="Green R.E."/>
            <person name="Ray D.A."/>
        </authorList>
    </citation>
    <scope>NUCLEOTIDE SEQUENCE [LARGE SCALE GENOMIC DNA]</scope>
    <source>
        <strain evidence="1">KSC_2009_1</strain>
    </source>
</reference>
<protein>
    <submittedName>
        <fullName evidence="1">Uncharacterized protein</fullName>
    </submittedName>
</protein>